<feature type="transmembrane region" description="Helical" evidence="1">
    <location>
        <begin position="7"/>
        <end position="29"/>
    </location>
</feature>
<dbReference type="Ensembl" id="ENSOTST00005021730.2">
    <property type="protein sequence ID" value="ENSOTSP00005019988.1"/>
    <property type="gene ID" value="ENSOTSG00005009692.2"/>
</dbReference>
<evidence type="ECO:0000313" key="2">
    <source>
        <dbReference type="Ensembl" id="ENSOTSP00005019988.1"/>
    </source>
</evidence>
<name>A0A8C8DAM3_ONCTS</name>
<protein>
    <submittedName>
        <fullName evidence="2">Uncharacterized protein</fullName>
    </submittedName>
</protein>
<feature type="transmembrane region" description="Helical" evidence="1">
    <location>
        <begin position="104"/>
        <end position="125"/>
    </location>
</feature>
<keyword evidence="3" id="KW-1185">Reference proteome</keyword>
<dbReference type="Gene3D" id="1.20.140.150">
    <property type="match status" value="1"/>
</dbReference>
<dbReference type="GeneTree" id="ENSGT01000000220244"/>
<evidence type="ECO:0000256" key="1">
    <source>
        <dbReference type="SAM" id="Phobius"/>
    </source>
</evidence>
<feature type="transmembrane region" description="Helical" evidence="1">
    <location>
        <begin position="41"/>
        <end position="64"/>
    </location>
</feature>
<evidence type="ECO:0000313" key="3">
    <source>
        <dbReference type="Proteomes" id="UP000694402"/>
    </source>
</evidence>
<keyword evidence="1" id="KW-0812">Transmembrane</keyword>
<organism evidence="2 3">
    <name type="scientific">Oncorhynchus tshawytscha</name>
    <name type="common">Chinook salmon</name>
    <name type="synonym">Salmo tshawytscha</name>
    <dbReference type="NCBI Taxonomy" id="74940"/>
    <lineage>
        <taxon>Eukaryota</taxon>
        <taxon>Metazoa</taxon>
        <taxon>Chordata</taxon>
        <taxon>Craniata</taxon>
        <taxon>Vertebrata</taxon>
        <taxon>Euteleostomi</taxon>
        <taxon>Actinopterygii</taxon>
        <taxon>Neopterygii</taxon>
        <taxon>Teleostei</taxon>
        <taxon>Protacanthopterygii</taxon>
        <taxon>Salmoniformes</taxon>
        <taxon>Salmonidae</taxon>
        <taxon>Salmoninae</taxon>
        <taxon>Oncorhynchus</taxon>
    </lineage>
</organism>
<dbReference type="AlphaFoldDB" id="A0A8C8DAM3"/>
<reference evidence="2" key="2">
    <citation type="submission" date="2025-09" db="UniProtKB">
        <authorList>
            <consortium name="Ensembl"/>
        </authorList>
    </citation>
    <scope>IDENTIFICATION</scope>
</reference>
<keyword evidence="1" id="KW-1133">Transmembrane helix</keyword>
<accession>A0A8C8DAM3</accession>
<proteinExistence type="predicted"/>
<reference evidence="2" key="1">
    <citation type="submission" date="2025-08" db="UniProtKB">
        <authorList>
            <consortium name="Ensembl"/>
        </authorList>
    </citation>
    <scope>IDENTIFICATION</scope>
</reference>
<keyword evidence="1" id="KW-0472">Membrane</keyword>
<dbReference type="Proteomes" id="UP000694402">
    <property type="component" value="Unassembled WGS sequence"/>
</dbReference>
<sequence length="162" mass="17700">MKRQLEPAVLGLGITGWLCAILTRCLPLWKVSGTLDDSTATLSRGLIMACIGAVVISIIGEVWFPKRNHVKVVSGVVFVPVAWTCHHTNKPLEGAVVLRRDWGAALYIGWISSSLMVVGGGQYVFSKHLLNKSHGLTLCAIIVFNITLNDYPISAPHTYNYL</sequence>